<feature type="compositionally biased region" description="Acidic residues" evidence="1">
    <location>
        <begin position="11"/>
        <end position="20"/>
    </location>
</feature>
<organism evidence="2 3">
    <name type="scientific">Clytia hemisphaerica</name>
    <dbReference type="NCBI Taxonomy" id="252671"/>
    <lineage>
        <taxon>Eukaryota</taxon>
        <taxon>Metazoa</taxon>
        <taxon>Cnidaria</taxon>
        <taxon>Hydrozoa</taxon>
        <taxon>Hydroidolina</taxon>
        <taxon>Leptothecata</taxon>
        <taxon>Obeliida</taxon>
        <taxon>Clytiidae</taxon>
        <taxon>Clytia</taxon>
    </lineage>
</organism>
<evidence type="ECO:0000313" key="2">
    <source>
        <dbReference type="EnsemblMetazoa" id="CLYHEMP006773.1"/>
    </source>
</evidence>
<feature type="compositionally biased region" description="Basic and acidic residues" evidence="1">
    <location>
        <begin position="204"/>
        <end position="263"/>
    </location>
</feature>
<dbReference type="RefSeq" id="XP_066931964.1">
    <property type="nucleotide sequence ID" value="XM_067075863.1"/>
</dbReference>
<reference evidence="2" key="1">
    <citation type="submission" date="2021-01" db="UniProtKB">
        <authorList>
            <consortium name="EnsemblMetazoa"/>
        </authorList>
    </citation>
    <scope>IDENTIFICATION</scope>
</reference>
<feature type="region of interest" description="Disordered" evidence="1">
    <location>
        <begin position="1"/>
        <end position="103"/>
    </location>
</feature>
<proteinExistence type="predicted"/>
<accession>A0A7M5UZ50</accession>
<feature type="compositionally biased region" description="Basic residues" evidence="1">
    <location>
        <begin position="264"/>
        <end position="273"/>
    </location>
</feature>
<evidence type="ECO:0000313" key="3">
    <source>
        <dbReference type="Proteomes" id="UP000594262"/>
    </source>
</evidence>
<sequence length="273" mass="32460">MMANNTSYFADDIDQEDLEQIENSPGMTRHGMTLHKTPLSFTKPIDRNEKTPLNKPNTDRNETTPAASPNDSDDDFDKSLKQRNSFKIPKRPQPTITNQPDYKDKYKHHAIKTIDHTLQFNFLKDKQTKQEVPNGCKPTINTRSILNDELKRRWDANLLRAGSIARDILIEHHEFWRNHHTSKRKNAKQHLQPTTIEALNNAAHEEYHTRKRNRDENNENKEYRPRKEKQQRLLENTGNKEYRPRKEKQQRLLENTGNKEYRPRQRPQKLQKN</sequence>
<feature type="region of interest" description="Disordered" evidence="1">
    <location>
        <begin position="204"/>
        <end position="273"/>
    </location>
</feature>
<feature type="compositionally biased region" description="Basic and acidic residues" evidence="1">
    <location>
        <begin position="44"/>
        <end position="62"/>
    </location>
</feature>
<dbReference type="EnsemblMetazoa" id="CLYHEMT006773.1">
    <property type="protein sequence ID" value="CLYHEMP006773.1"/>
    <property type="gene ID" value="CLYHEMG006773"/>
</dbReference>
<dbReference type="Proteomes" id="UP000594262">
    <property type="component" value="Unplaced"/>
</dbReference>
<dbReference type="GeneID" id="136819621"/>
<keyword evidence="3" id="KW-1185">Reference proteome</keyword>
<dbReference type="AlphaFoldDB" id="A0A7M5UZ50"/>
<protein>
    <submittedName>
        <fullName evidence="2">Uncharacterized protein</fullName>
    </submittedName>
</protein>
<name>A0A7M5UZ50_9CNID</name>
<evidence type="ECO:0000256" key="1">
    <source>
        <dbReference type="SAM" id="MobiDB-lite"/>
    </source>
</evidence>